<accession>A0A9X0W8C7</accession>
<dbReference type="SUPFAM" id="SSF56235">
    <property type="entry name" value="N-terminal nucleophile aminohydrolases (Ntn hydrolases)"/>
    <property type="match status" value="1"/>
</dbReference>
<comment type="caution">
    <text evidence="12">The sequence shown here is derived from an EMBL/GenBank/DDBJ whole genome shotgun (WGS) entry which is preliminary data.</text>
</comment>
<feature type="binding site" evidence="9">
    <location>
        <position position="99"/>
    </location>
    <ligand>
        <name>L-glutamine</name>
        <dbReference type="ChEBI" id="CHEBI:58359"/>
    </ligand>
</feature>
<evidence type="ECO:0000256" key="8">
    <source>
        <dbReference type="PIRSR" id="PIRSR001589-1"/>
    </source>
</evidence>
<feature type="binding site" evidence="9">
    <location>
        <begin position="362"/>
        <end position="363"/>
    </location>
    <ligand>
        <name>ATP</name>
        <dbReference type="ChEBI" id="CHEBI:30616"/>
    </ligand>
</feature>
<dbReference type="PANTHER" id="PTHR43284:SF1">
    <property type="entry name" value="ASPARAGINE SYNTHETASE"/>
    <property type="match status" value="1"/>
</dbReference>
<gene>
    <name evidence="12" type="primary">asnB</name>
    <name evidence="12" type="ORF">CKO42_06700</name>
</gene>
<reference evidence="12 13" key="1">
    <citation type="journal article" date="2020" name="Microorganisms">
        <title>Osmotic Adaptation and Compatible Solute Biosynthesis of Phototrophic Bacteria as Revealed from Genome Analyses.</title>
        <authorList>
            <person name="Imhoff J.F."/>
            <person name="Rahn T."/>
            <person name="Kunzel S."/>
            <person name="Keller A."/>
            <person name="Neulinger S.C."/>
        </authorList>
    </citation>
    <scope>NUCLEOTIDE SEQUENCE [LARGE SCALE GENOMIC DNA]</scope>
    <source>
        <strain evidence="12 13">DSM 25653</strain>
    </source>
</reference>
<dbReference type="NCBIfam" id="TIGR01536">
    <property type="entry name" value="asn_synth_AEB"/>
    <property type="match status" value="1"/>
</dbReference>
<keyword evidence="5 9" id="KW-0067">ATP-binding</keyword>
<evidence type="ECO:0000313" key="12">
    <source>
        <dbReference type="EMBL" id="MBK1618138.1"/>
    </source>
</evidence>
<feature type="active site" description="For GATase activity" evidence="8">
    <location>
        <position position="2"/>
    </location>
</feature>
<dbReference type="InterPro" id="IPR017932">
    <property type="entry name" value="GATase_2_dom"/>
</dbReference>
<dbReference type="RefSeq" id="WP_200240920.1">
    <property type="nucleotide sequence ID" value="NZ_NRRY01000007.1"/>
</dbReference>
<dbReference type="InterPro" id="IPR033738">
    <property type="entry name" value="AsnB_N"/>
</dbReference>
<dbReference type="Gene3D" id="3.60.20.10">
    <property type="entry name" value="Glutamine Phosphoribosylpyrophosphate, subunit 1, domain 1"/>
    <property type="match status" value="1"/>
</dbReference>
<evidence type="ECO:0000256" key="5">
    <source>
        <dbReference type="ARBA" id="ARBA00022840"/>
    </source>
</evidence>
<dbReference type="GO" id="GO:0005829">
    <property type="term" value="C:cytosol"/>
    <property type="evidence" value="ECO:0007669"/>
    <property type="project" value="TreeGrafter"/>
</dbReference>
<evidence type="ECO:0000256" key="1">
    <source>
        <dbReference type="ARBA" id="ARBA00005187"/>
    </source>
</evidence>
<evidence type="ECO:0000313" key="13">
    <source>
        <dbReference type="Proteomes" id="UP001138768"/>
    </source>
</evidence>
<name>A0A9X0W8C7_9GAMM</name>
<dbReference type="GO" id="GO:0005524">
    <property type="term" value="F:ATP binding"/>
    <property type="evidence" value="ECO:0007669"/>
    <property type="project" value="UniProtKB-KW"/>
</dbReference>
<organism evidence="12 13">
    <name type="scientific">Lamprobacter modestohalophilus</name>
    <dbReference type="NCBI Taxonomy" id="1064514"/>
    <lineage>
        <taxon>Bacteria</taxon>
        <taxon>Pseudomonadati</taxon>
        <taxon>Pseudomonadota</taxon>
        <taxon>Gammaproteobacteria</taxon>
        <taxon>Chromatiales</taxon>
        <taxon>Chromatiaceae</taxon>
        <taxon>Lamprobacter</taxon>
    </lineage>
</organism>
<keyword evidence="13" id="KW-1185">Reference proteome</keyword>
<dbReference type="InterPro" id="IPR001962">
    <property type="entry name" value="Asn_synthase"/>
</dbReference>
<dbReference type="SUPFAM" id="SSF52402">
    <property type="entry name" value="Adenine nucleotide alpha hydrolases-like"/>
    <property type="match status" value="1"/>
</dbReference>
<keyword evidence="6 8" id="KW-0315">Glutamine amidotransferase</keyword>
<feature type="domain" description="Glutamine amidotransferase type-2" evidence="11">
    <location>
        <begin position="2"/>
        <end position="212"/>
    </location>
</feature>
<keyword evidence="8" id="KW-0061">Asparagine biosynthesis</keyword>
<keyword evidence="4 9" id="KW-0547">Nucleotide-binding</keyword>
<evidence type="ECO:0000256" key="6">
    <source>
        <dbReference type="ARBA" id="ARBA00022962"/>
    </source>
</evidence>
<dbReference type="PIRSF" id="PIRSF001589">
    <property type="entry name" value="Asn_synthetase_glu-h"/>
    <property type="match status" value="1"/>
</dbReference>
<dbReference type="EC" id="6.3.5.4" evidence="3"/>
<dbReference type="InterPro" id="IPR006426">
    <property type="entry name" value="Asn_synth_AEB"/>
</dbReference>
<comment type="pathway">
    <text evidence="1">Amino-acid biosynthesis; L-asparagine biosynthesis; L-asparagine from L-aspartate (L-Gln route): step 1/1.</text>
</comment>
<proteinExistence type="inferred from homology"/>
<feature type="site" description="Important for beta-aspartyl-AMP intermediate formation" evidence="10">
    <location>
        <position position="364"/>
    </location>
</feature>
<dbReference type="CDD" id="cd00712">
    <property type="entry name" value="AsnB"/>
    <property type="match status" value="1"/>
</dbReference>
<dbReference type="GO" id="GO:0006529">
    <property type="term" value="P:asparagine biosynthetic process"/>
    <property type="evidence" value="ECO:0007669"/>
    <property type="project" value="UniProtKB-KW"/>
</dbReference>
<evidence type="ECO:0000259" key="11">
    <source>
        <dbReference type="PROSITE" id="PS51278"/>
    </source>
</evidence>
<evidence type="ECO:0000256" key="2">
    <source>
        <dbReference type="ARBA" id="ARBA00005752"/>
    </source>
</evidence>
<comment type="similarity">
    <text evidence="2">Belongs to the asparagine synthetase family.</text>
</comment>
<dbReference type="EMBL" id="NRRY01000007">
    <property type="protein sequence ID" value="MBK1618138.1"/>
    <property type="molecule type" value="Genomic_DNA"/>
</dbReference>
<feature type="binding site" evidence="9">
    <location>
        <position position="288"/>
    </location>
    <ligand>
        <name>ATP</name>
        <dbReference type="ChEBI" id="CHEBI:30616"/>
    </ligand>
</feature>
<comment type="catalytic activity">
    <reaction evidence="7">
        <text>L-aspartate + L-glutamine + ATP + H2O = L-asparagine + L-glutamate + AMP + diphosphate + H(+)</text>
        <dbReference type="Rhea" id="RHEA:12228"/>
        <dbReference type="ChEBI" id="CHEBI:15377"/>
        <dbReference type="ChEBI" id="CHEBI:15378"/>
        <dbReference type="ChEBI" id="CHEBI:29985"/>
        <dbReference type="ChEBI" id="CHEBI:29991"/>
        <dbReference type="ChEBI" id="CHEBI:30616"/>
        <dbReference type="ChEBI" id="CHEBI:33019"/>
        <dbReference type="ChEBI" id="CHEBI:58048"/>
        <dbReference type="ChEBI" id="CHEBI:58359"/>
        <dbReference type="ChEBI" id="CHEBI:456215"/>
        <dbReference type="EC" id="6.3.5.4"/>
    </reaction>
</comment>
<sequence length="609" mass="68064">MCGIAGFILKHGRKPERAVLDAMAEQLAHRGPDDQGVHIQGAVGLVQTRLSIIGLSSGHQPMVSSDGRLSLAANGEVYNYLELNEALRRLGHHPSSSSDSESILLAYAAYGDGCLERLRGMYAFALYDAAQRRLLLVRDRLGIKPLFYLQLPDRIAFASEIKALLPLLGHQPQVQPQALAQFLLQQFSSGEETLVAGIRRVLPGEMLVIDADLRIRRHRYWSPLQIAPSSLNEDEALQQLDSLLTEGMREHMRADVPFGLFLSGGLDSAVLACQLQALGAGRIQSFSVGYRGTAMAHELDEAQRVADWFGFEHSALELELDQVFARIPHSVWAADELMRDYACLPTSILAETAAQDLKVVFSGEGGDEIFAGYRRYRPTRLERWGKSLLHPGSGGFRSRPQWSRTWMQRLFGPTLSHAAAHARQPFIDAWQSTPRNWSDLQRRQQTDLVTALPDNLLVKTDRMLMAFGLEGRVPFLDHRLVEFGLALPDPLKVRGRTGKVLLRQWAQPRLPPGHLERPKRGFHVPVGDWLSGPMAARIGDLLMRNQGVREWFRSEAIADLVAARQAHRGGSRELFGLMQFAIWHRLFIDQPGQVPQPDEDPLDWIASDG</sequence>
<dbReference type="Proteomes" id="UP001138768">
    <property type="component" value="Unassembled WGS sequence"/>
</dbReference>
<evidence type="ECO:0000256" key="3">
    <source>
        <dbReference type="ARBA" id="ARBA00012737"/>
    </source>
</evidence>
<dbReference type="InterPro" id="IPR051786">
    <property type="entry name" value="ASN_synthetase/amidase"/>
</dbReference>
<dbReference type="PANTHER" id="PTHR43284">
    <property type="entry name" value="ASPARAGINE SYNTHETASE (GLUTAMINE-HYDROLYZING)"/>
    <property type="match status" value="1"/>
</dbReference>
<dbReference type="InterPro" id="IPR029055">
    <property type="entry name" value="Ntn_hydrolases_N"/>
</dbReference>
<dbReference type="InterPro" id="IPR014729">
    <property type="entry name" value="Rossmann-like_a/b/a_fold"/>
</dbReference>
<dbReference type="Gene3D" id="3.40.50.620">
    <property type="entry name" value="HUPs"/>
    <property type="match status" value="1"/>
</dbReference>
<dbReference type="Pfam" id="PF00733">
    <property type="entry name" value="Asn_synthase"/>
    <property type="match status" value="1"/>
</dbReference>
<dbReference type="Pfam" id="PF13537">
    <property type="entry name" value="GATase_7"/>
    <property type="match status" value="1"/>
</dbReference>
<dbReference type="AlphaFoldDB" id="A0A9X0W8C7"/>
<dbReference type="CDD" id="cd01991">
    <property type="entry name" value="Asn_synthase_B_C"/>
    <property type="match status" value="1"/>
</dbReference>
<evidence type="ECO:0000256" key="10">
    <source>
        <dbReference type="PIRSR" id="PIRSR001589-3"/>
    </source>
</evidence>
<protein>
    <recommendedName>
        <fullName evidence="3">asparagine synthase (glutamine-hydrolyzing)</fullName>
        <ecNumber evidence="3">6.3.5.4</ecNumber>
    </recommendedName>
</protein>
<dbReference type="GO" id="GO:0004066">
    <property type="term" value="F:asparagine synthase (glutamine-hydrolyzing) activity"/>
    <property type="evidence" value="ECO:0007669"/>
    <property type="project" value="UniProtKB-EC"/>
</dbReference>
<dbReference type="PROSITE" id="PS51278">
    <property type="entry name" value="GATASE_TYPE_2"/>
    <property type="match status" value="1"/>
</dbReference>
<evidence type="ECO:0000256" key="7">
    <source>
        <dbReference type="ARBA" id="ARBA00048741"/>
    </source>
</evidence>
<evidence type="ECO:0000256" key="4">
    <source>
        <dbReference type="ARBA" id="ARBA00022741"/>
    </source>
</evidence>
<keyword evidence="8" id="KW-0028">Amino-acid biosynthesis</keyword>
<evidence type="ECO:0000256" key="9">
    <source>
        <dbReference type="PIRSR" id="PIRSR001589-2"/>
    </source>
</evidence>